<dbReference type="InterPro" id="IPR036864">
    <property type="entry name" value="Zn2-C6_fun-type_DNA-bd_sf"/>
</dbReference>
<evidence type="ECO:0000313" key="5">
    <source>
        <dbReference type="EMBL" id="KEY70208.1"/>
    </source>
</evidence>
<dbReference type="HOGENOM" id="CLU_019833_0_0_1"/>
<sequence length="713" mass="79765">MPKNLRTLLPAPGNPGSSSNSSEGPGDKEASVEPSKRRIGTNNACVECRARKTRCNGERPRCHNCQRRNLSACVYMDKSSRDAAAEVIKILQTLPRNRAYHILERLRRSDHSSTALMTVIEDGELRNDAAPNLLGPSPSSLEEELSTQFPIAYPAFPPISVSALRKSDLLKPAVSAQDGVPHKREASQPTQTGSSAAEKRETDHLHVEDGSKDVQDIPDPTPGTEDYYDERLADLDISFWTDIKMDNTLAAEVITIYLRTDHPILGVFDPYLFIQDLVEKRQRYCSRFLVSAVLYLGCQMYSAFSDDASEYVDKFNRDTQRLSKTEGQEDKPVNMGALVLVSLALMGQGRDHAVLTFSKIAAKMGMRLGLVKVEGRESLELSNLSDEDLRMCSHAAWGAFCWSVLIALFYRQPHVEIPKCCPSLPIPGSPDFPKSSRSSNPEPNSDGDIMGSTFHSLCEFWTMIHGALWIYYEGQPDAPPELWKSTLAETKYREILAWSSKLPPSLIRGKESGPQVPVFHIWLHAALLDVVRPFTGNTPQETVRWKTFVAPDSSARAAYNSSVNQLKRLVLDYRSNYESSCYSLLWQTGMLYLVNAILESPRDPEWHLYFLLCIYGYEALRRPYGVSATIGKGLLSMTLRDTDMSGDEARRILEELQGGEASELRDYLRATFMADLKMAAADPKNASVENLAQEFETLALFNDLLHQDDMDIS</sequence>
<dbReference type="InterPro" id="IPR053187">
    <property type="entry name" value="Notoamide_regulator"/>
</dbReference>
<dbReference type="SUPFAM" id="SSF57701">
    <property type="entry name" value="Zn2/Cys6 DNA-binding domain"/>
    <property type="match status" value="1"/>
</dbReference>
<feature type="compositionally biased region" description="Basic and acidic residues" evidence="3">
    <location>
        <begin position="197"/>
        <end position="215"/>
    </location>
</feature>
<evidence type="ECO:0000256" key="1">
    <source>
        <dbReference type="ARBA" id="ARBA00022723"/>
    </source>
</evidence>
<dbReference type="CDD" id="cd00067">
    <property type="entry name" value="GAL4"/>
    <property type="match status" value="1"/>
</dbReference>
<evidence type="ECO:0000313" key="6">
    <source>
        <dbReference type="Proteomes" id="UP000028045"/>
    </source>
</evidence>
<name>A0A084AY29_STACB</name>
<dbReference type="CDD" id="cd12148">
    <property type="entry name" value="fungal_TF_MHR"/>
    <property type="match status" value="1"/>
</dbReference>
<reference evidence="5 6" key="1">
    <citation type="journal article" date="2014" name="BMC Genomics">
        <title>Comparative genome sequencing reveals chemotype-specific gene clusters in the toxigenic black mold Stachybotrys.</title>
        <authorList>
            <person name="Semeiks J."/>
            <person name="Borek D."/>
            <person name="Otwinowski Z."/>
            <person name="Grishin N.V."/>
        </authorList>
    </citation>
    <scope>NUCLEOTIDE SEQUENCE [LARGE SCALE GENOMIC DNA]</scope>
    <source>
        <strain evidence="6">CBS 109288 / IBT 7711</strain>
    </source>
</reference>
<dbReference type="PANTHER" id="PTHR47256">
    <property type="entry name" value="ZN(II)2CYS6 TRANSCRIPTION FACTOR (EUROFUNG)-RELATED"/>
    <property type="match status" value="1"/>
</dbReference>
<evidence type="ECO:0000256" key="2">
    <source>
        <dbReference type="ARBA" id="ARBA00023242"/>
    </source>
</evidence>
<feature type="region of interest" description="Disordered" evidence="3">
    <location>
        <begin position="174"/>
        <end position="227"/>
    </location>
</feature>
<keyword evidence="2" id="KW-0539">Nucleus</keyword>
<dbReference type="Pfam" id="PF04082">
    <property type="entry name" value="Fungal_trans"/>
    <property type="match status" value="1"/>
</dbReference>
<keyword evidence="1" id="KW-0479">Metal-binding</keyword>
<gene>
    <name evidence="5" type="ORF">S7711_03425</name>
</gene>
<evidence type="ECO:0000259" key="4">
    <source>
        <dbReference type="PROSITE" id="PS50048"/>
    </source>
</evidence>
<dbReference type="PROSITE" id="PS50048">
    <property type="entry name" value="ZN2_CY6_FUNGAL_2"/>
    <property type="match status" value="1"/>
</dbReference>
<dbReference type="AlphaFoldDB" id="A0A084AY29"/>
<protein>
    <recommendedName>
        <fullName evidence="4">Zn(2)-C6 fungal-type domain-containing protein</fullName>
    </recommendedName>
</protein>
<dbReference type="InterPro" id="IPR001138">
    <property type="entry name" value="Zn2Cys6_DnaBD"/>
</dbReference>
<dbReference type="Proteomes" id="UP000028045">
    <property type="component" value="Unassembled WGS sequence"/>
</dbReference>
<dbReference type="InterPro" id="IPR007219">
    <property type="entry name" value="XnlR_reg_dom"/>
</dbReference>
<dbReference type="PANTHER" id="PTHR47256:SF1">
    <property type="entry name" value="ZN(II)2CYS6 TRANSCRIPTION FACTOR (EUROFUNG)"/>
    <property type="match status" value="1"/>
</dbReference>
<proteinExistence type="predicted"/>
<dbReference type="EMBL" id="KL648458">
    <property type="protein sequence ID" value="KEY70208.1"/>
    <property type="molecule type" value="Genomic_DNA"/>
</dbReference>
<dbReference type="OrthoDB" id="10261408at2759"/>
<dbReference type="Pfam" id="PF00172">
    <property type="entry name" value="Zn_clus"/>
    <property type="match status" value="1"/>
</dbReference>
<feature type="region of interest" description="Disordered" evidence="3">
    <location>
        <begin position="1"/>
        <end position="36"/>
    </location>
</feature>
<dbReference type="Gene3D" id="4.10.240.10">
    <property type="entry name" value="Zn(2)-C6 fungal-type DNA-binding domain"/>
    <property type="match status" value="1"/>
</dbReference>
<feature type="compositionally biased region" description="Basic and acidic residues" evidence="3">
    <location>
        <begin position="25"/>
        <end position="36"/>
    </location>
</feature>
<organism evidence="5 6">
    <name type="scientific">Stachybotrys chartarum (strain CBS 109288 / IBT 7711)</name>
    <name type="common">Toxic black mold</name>
    <name type="synonym">Stilbospora chartarum</name>
    <dbReference type="NCBI Taxonomy" id="1280523"/>
    <lineage>
        <taxon>Eukaryota</taxon>
        <taxon>Fungi</taxon>
        <taxon>Dikarya</taxon>
        <taxon>Ascomycota</taxon>
        <taxon>Pezizomycotina</taxon>
        <taxon>Sordariomycetes</taxon>
        <taxon>Hypocreomycetidae</taxon>
        <taxon>Hypocreales</taxon>
        <taxon>Stachybotryaceae</taxon>
        <taxon>Stachybotrys</taxon>
    </lineage>
</organism>
<dbReference type="PROSITE" id="PS00463">
    <property type="entry name" value="ZN2_CY6_FUNGAL_1"/>
    <property type="match status" value="1"/>
</dbReference>
<dbReference type="SMART" id="SM00066">
    <property type="entry name" value="GAL4"/>
    <property type="match status" value="1"/>
</dbReference>
<dbReference type="GO" id="GO:0000981">
    <property type="term" value="F:DNA-binding transcription factor activity, RNA polymerase II-specific"/>
    <property type="evidence" value="ECO:0007669"/>
    <property type="project" value="InterPro"/>
</dbReference>
<dbReference type="GO" id="GO:0006351">
    <property type="term" value="P:DNA-templated transcription"/>
    <property type="evidence" value="ECO:0007669"/>
    <property type="project" value="InterPro"/>
</dbReference>
<dbReference type="GO" id="GO:0008270">
    <property type="term" value="F:zinc ion binding"/>
    <property type="evidence" value="ECO:0007669"/>
    <property type="project" value="InterPro"/>
</dbReference>
<accession>A0A084AY29</accession>
<evidence type="ECO:0000256" key="3">
    <source>
        <dbReference type="SAM" id="MobiDB-lite"/>
    </source>
</evidence>
<feature type="domain" description="Zn(2)-C6 fungal-type" evidence="4">
    <location>
        <begin position="44"/>
        <end position="75"/>
    </location>
</feature>
<dbReference type="GO" id="GO:0003677">
    <property type="term" value="F:DNA binding"/>
    <property type="evidence" value="ECO:0007669"/>
    <property type="project" value="InterPro"/>
</dbReference>
<keyword evidence="6" id="KW-1185">Reference proteome</keyword>
<feature type="compositionally biased region" description="Low complexity" evidence="3">
    <location>
        <begin position="10"/>
        <end position="24"/>
    </location>
</feature>